<accession>A0A174NPN1</accession>
<dbReference type="OrthoDB" id="1666777at2"/>
<sequence length="193" mass="23050">MEIIYRANDGTEFRNQIDCLIHERMSNLSHNEVINVKLAFFDVTKKLAKKYYNEDLDEIDFSILDFAKYIESIVYDNYSEHFGKLNQLKSEMECIIHESKHSDMIMREFDFDKARRKAEIRHNFADALSKYEGDEIAKKLEFTLWKNDLCELARLHKADLFRTKIEDLLTTDNFHELCARFAKGDYYIYAEQD</sequence>
<reference evidence="1 2" key="1">
    <citation type="submission" date="2015-09" db="EMBL/GenBank/DDBJ databases">
        <authorList>
            <consortium name="Pathogen Informatics"/>
        </authorList>
    </citation>
    <scope>NUCLEOTIDE SEQUENCE [LARGE SCALE GENOMIC DNA]</scope>
    <source>
        <strain evidence="1 2">2789STDY5834908</strain>
    </source>
</reference>
<evidence type="ECO:0000313" key="2">
    <source>
        <dbReference type="Proteomes" id="UP000095564"/>
    </source>
</evidence>
<protein>
    <submittedName>
        <fullName evidence="1">Uncharacterized protein</fullName>
    </submittedName>
</protein>
<dbReference type="EMBL" id="CZAU01000013">
    <property type="protein sequence ID" value="CUP50563.1"/>
    <property type="molecule type" value="Genomic_DNA"/>
</dbReference>
<name>A0A174NPN1_ANAHA</name>
<gene>
    <name evidence="1" type="ORF">ERS852520_01503</name>
</gene>
<organism evidence="1 2">
    <name type="scientific">Anaerostipes hadrus</name>
    <dbReference type="NCBI Taxonomy" id="649756"/>
    <lineage>
        <taxon>Bacteria</taxon>
        <taxon>Bacillati</taxon>
        <taxon>Bacillota</taxon>
        <taxon>Clostridia</taxon>
        <taxon>Lachnospirales</taxon>
        <taxon>Lachnospiraceae</taxon>
        <taxon>Anaerostipes</taxon>
    </lineage>
</organism>
<dbReference type="AlphaFoldDB" id="A0A174NPN1"/>
<evidence type="ECO:0000313" key="1">
    <source>
        <dbReference type="EMBL" id="CUP50563.1"/>
    </source>
</evidence>
<proteinExistence type="predicted"/>
<dbReference type="RefSeq" id="WP_055159991.1">
    <property type="nucleotide sequence ID" value="NZ_CZAU01000013.1"/>
</dbReference>
<dbReference type="Proteomes" id="UP000095564">
    <property type="component" value="Unassembled WGS sequence"/>
</dbReference>